<keyword evidence="2" id="KW-0479">Metal-binding</keyword>
<dbReference type="GO" id="GO:0006357">
    <property type="term" value="P:regulation of transcription by RNA polymerase II"/>
    <property type="evidence" value="ECO:0007669"/>
    <property type="project" value="TreeGrafter"/>
</dbReference>
<dbReference type="InterPro" id="IPR003619">
    <property type="entry name" value="MAD_homology1_Dwarfin-type"/>
</dbReference>
<feature type="region of interest" description="Disordered" evidence="8">
    <location>
        <begin position="177"/>
        <end position="208"/>
    </location>
</feature>
<keyword evidence="4 7" id="KW-0805">Transcription regulation</keyword>
<dbReference type="Gene3D" id="3.90.520.10">
    <property type="entry name" value="SMAD MH1 domain"/>
    <property type="match status" value="1"/>
</dbReference>
<dbReference type="InterPro" id="IPR008984">
    <property type="entry name" value="SMAD_FHA_dom_sf"/>
</dbReference>
<sequence>MIFPKETKKELWRYASRNNPGPCDGVPAAPPVQPPRLPPPPHRPRPHPAPPCSGYSCEEDSTAMRQTPPPPYSSMSCAMDCSGSGSDSYCRNMTQVQNNNNSHPYRRLPNHKDLLSPPSASDRCYTAPGCSCASSCDDMLIDGSDQDQDRGQVQQVDRRMFSATTFATMFRKCCGGTTESTSGSTPTFPVTTTRAAHHPQNQTQSSRRKDFDALMKLLKRKQMAELQLAVKSRLDPPTRTHRDAVTTTASSAPTYLQCILIHCTTPADREQHVTASRLFFWPGLRSGEELKRLPVCPAARECVYNCCNPLHWFRILHQPETEAQPPPYQRSKMLRLRDADSEEDSQNDAKSAVLSTWSAQSSSISSILKPPLFESFTTDGKDHNINGKAWCQIAYWEMADRVGEFFHARTKAVNIYTDGIVGSEGDSMCLRDLTPAGKQVYSELVQTTRQKVGLGVTLSLEGGDVWIYNRGNTPVFVDSPTLAENLDRVCKVMPGICLKAFETNRAQLLSMKQQGHHHMGPVDYFSIKISFVKGWGPAYKRQDIMGCPCWLEVHFSHLR</sequence>
<proteinExistence type="inferred from homology"/>
<dbReference type="InterPro" id="IPR001132">
    <property type="entry name" value="SMAD_dom_Dwarfin-type"/>
</dbReference>
<evidence type="ECO:0000313" key="11">
    <source>
        <dbReference type="EMBL" id="KAI8044663.1"/>
    </source>
</evidence>
<feature type="region of interest" description="Disordered" evidence="8">
    <location>
        <begin position="1"/>
        <end position="71"/>
    </location>
</feature>
<keyword evidence="12" id="KW-1185">Reference proteome</keyword>
<dbReference type="SUPFAM" id="SSF56366">
    <property type="entry name" value="SMAD MH1 domain"/>
    <property type="match status" value="1"/>
</dbReference>
<name>A0A9P9YXL0_9MUSC</name>
<dbReference type="GO" id="GO:0140416">
    <property type="term" value="F:transcription regulator inhibitor activity"/>
    <property type="evidence" value="ECO:0007669"/>
    <property type="project" value="TreeGrafter"/>
</dbReference>
<evidence type="ECO:0000313" key="12">
    <source>
        <dbReference type="Proteomes" id="UP001059596"/>
    </source>
</evidence>
<keyword evidence="3" id="KW-0862">Zinc</keyword>
<evidence type="ECO:0000259" key="9">
    <source>
        <dbReference type="PROSITE" id="PS51075"/>
    </source>
</evidence>
<dbReference type="AlphaFoldDB" id="A0A9P9YXL0"/>
<dbReference type="CDD" id="cd10489">
    <property type="entry name" value="MH1_SMAD_6_7"/>
    <property type="match status" value="1"/>
</dbReference>
<dbReference type="GO" id="GO:0009791">
    <property type="term" value="P:post-embryonic development"/>
    <property type="evidence" value="ECO:0007669"/>
    <property type="project" value="UniProtKB-ARBA"/>
</dbReference>
<feature type="compositionally biased region" description="Pro residues" evidence="8">
    <location>
        <begin position="28"/>
        <end position="51"/>
    </location>
</feature>
<evidence type="ECO:0000256" key="4">
    <source>
        <dbReference type="ARBA" id="ARBA00023015"/>
    </source>
</evidence>
<feature type="compositionally biased region" description="Low complexity" evidence="8">
    <location>
        <begin position="177"/>
        <end position="187"/>
    </location>
</feature>
<dbReference type="GO" id="GO:0046872">
    <property type="term" value="F:metal ion binding"/>
    <property type="evidence" value="ECO:0007669"/>
    <property type="project" value="UniProtKB-KW"/>
</dbReference>
<dbReference type="Proteomes" id="UP001059596">
    <property type="component" value="Chromosome 3R"/>
</dbReference>
<evidence type="ECO:0000259" key="10">
    <source>
        <dbReference type="PROSITE" id="PS51076"/>
    </source>
</evidence>
<dbReference type="PANTHER" id="PTHR13703">
    <property type="entry name" value="SMAD"/>
    <property type="match status" value="1"/>
</dbReference>
<dbReference type="EMBL" id="JAMKOV010000001">
    <property type="protein sequence ID" value="KAI8044663.1"/>
    <property type="molecule type" value="Genomic_DNA"/>
</dbReference>
<dbReference type="GO" id="GO:0070411">
    <property type="term" value="F:I-SMAD binding"/>
    <property type="evidence" value="ECO:0007669"/>
    <property type="project" value="TreeGrafter"/>
</dbReference>
<feature type="domain" description="MH2" evidence="10">
    <location>
        <begin position="390"/>
        <end position="559"/>
    </location>
</feature>
<dbReference type="OrthoDB" id="5946219at2759"/>
<dbReference type="Gene3D" id="2.60.200.10">
    <property type="match status" value="1"/>
</dbReference>
<feature type="compositionally biased region" description="Polar residues" evidence="8">
    <location>
        <begin position="188"/>
        <end position="205"/>
    </location>
</feature>
<dbReference type="InterPro" id="IPR013019">
    <property type="entry name" value="MAD_homology_MH1"/>
</dbReference>
<dbReference type="Pfam" id="PF03166">
    <property type="entry name" value="MH2"/>
    <property type="match status" value="1"/>
</dbReference>
<keyword evidence="6 7" id="KW-0539">Nucleus</keyword>
<dbReference type="GO" id="GO:0005737">
    <property type="term" value="C:cytoplasm"/>
    <property type="evidence" value="ECO:0007669"/>
    <property type="project" value="UniProtKB-SubCell"/>
</dbReference>
<comment type="similarity">
    <text evidence="1 7">Belongs to the dwarfin/SMAD family.</text>
</comment>
<comment type="subcellular location">
    <subcellularLocation>
        <location evidence="7">Cytoplasm</location>
    </subcellularLocation>
    <subcellularLocation>
        <location evidence="7">Nucleus</location>
    </subcellularLocation>
</comment>
<dbReference type="InterPro" id="IPR013790">
    <property type="entry name" value="Dwarfin"/>
</dbReference>
<reference evidence="11" key="1">
    <citation type="journal article" date="2023" name="Genome Biol. Evol.">
        <title>Long-read-based Genome Assembly of Drosophila gunungcola Reveals Fewer Chemosensory Genes in Flower-breeding Species.</title>
        <authorList>
            <person name="Negi A."/>
            <person name="Liao B.Y."/>
            <person name="Yeh S.D."/>
        </authorList>
    </citation>
    <scope>NUCLEOTIDE SEQUENCE</scope>
    <source>
        <strain evidence="11">Sukarami</strain>
    </source>
</reference>
<comment type="caution">
    <text evidence="11">The sequence shown here is derived from an EMBL/GenBank/DDBJ whole genome shotgun (WGS) entry which is preliminary data.</text>
</comment>
<organism evidence="11 12">
    <name type="scientific">Drosophila gunungcola</name>
    <name type="common">fruit fly</name>
    <dbReference type="NCBI Taxonomy" id="103775"/>
    <lineage>
        <taxon>Eukaryota</taxon>
        <taxon>Metazoa</taxon>
        <taxon>Ecdysozoa</taxon>
        <taxon>Arthropoda</taxon>
        <taxon>Hexapoda</taxon>
        <taxon>Insecta</taxon>
        <taxon>Pterygota</taxon>
        <taxon>Neoptera</taxon>
        <taxon>Endopterygota</taxon>
        <taxon>Diptera</taxon>
        <taxon>Brachycera</taxon>
        <taxon>Muscomorpha</taxon>
        <taxon>Ephydroidea</taxon>
        <taxon>Drosophilidae</taxon>
        <taxon>Drosophila</taxon>
        <taxon>Sophophora</taxon>
    </lineage>
</organism>
<dbReference type="PROSITE" id="PS51075">
    <property type="entry name" value="MH1"/>
    <property type="match status" value="1"/>
</dbReference>
<feature type="compositionally biased region" description="Basic and acidic residues" evidence="8">
    <location>
        <begin position="1"/>
        <end position="12"/>
    </location>
</feature>
<evidence type="ECO:0000256" key="1">
    <source>
        <dbReference type="ARBA" id="ARBA00005545"/>
    </source>
</evidence>
<evidence type="ECO:0000256" key="2">
    <source>
        <dbReference type="ARBA" id="ARBA00022723"/>
    </source>
</evidence>
<gene>
    <name evidence="11" type="ORF">M5D96_000834</name>
</gene>
<dbReference type="SMART" id="SM00523">
    <property type="entry name" value="DWA"/>
    <property type="match status" value="1"/>
</dbReference>
<dbReference type="SUPFAM" id="SSF49879">
    <property type="entry name" value="SMAD/FHA domain"/>
    <property type="match status" value="1"/>
</dbReference>
<evidence type="ECO:0000256" key="8">
    <source>
        <dbReference type="SAM" id="MobiDB-lite"/>
    </source>
</evidence>
<dbReference type="FunFam" id="2.60.200.10:FF:000004">
    <property type="entry name" value="Mothers against decapentaplegic homolog"/>
    <property type="match status" value="1"/>
</dbReference>
<evidence type="ECO:0000256" key="7">
    <source>
        <dbReference type="RuleBase" id="RU361195"/>
    </source>
</evidence>
<dbReference type="GO" id="GO:0071144">
    <property type="term" value="C:heteromeric SMAD protein complex"/>
    <property type="evidence" value="ECO:0007669"/>
    <property type="project" value="TreeGrafter"/>
</dbReference>
<keyword evidence="5 7" id="KW-0804">Transcription</keyword>
<dbReference type="SMART" id="SM00524">
    <property type="entry name" value="DWB"/>
    <property type="match status" value="1"/>
</dbReference>
<dbReference type="PROSITE" id="PS51076">
    <property type="entry name" value="MH2"/>
    <property type="match status" value="1"/>
</dbReference>
<accession>A0A9P9YXL0</accession>
<dbReference type="GO" id="GO:0009653">
    <property type="term" value="P:anatomical structure morphogenesis"/>
    <property type="evidence" value="ECO:0007669"/>
    <property type="project" value="TreeGrafter"/>
</dbReference>
<dbReference type="GO" id="GO:0060395">
    <property type="term" value="P:SMAD protein signal transduction"/>
    <property type="evidence" value="ECO:0007669"/>
    <property type="project" value="TreeGrafter"/>
</dbReference>
<dbReference type="Pfam" id="PF03165">
    <property type="entry name" value="MH1"/>
    <property type="match status" value="1"/>
</dbReference>
<feature type="domain" description="MH1" evidence="9">
    <location>
        <begin position="185"/>
        <end position="321"/>
    </location>
</feature>
<dbReference type="GO" id="GO:0050793">
    <property type="term" value="P:regulation of developmental process"/>
    <property type="evidence" value="ECO:0007669"/>
    <property type="project" value="UniProtKB-ARBA"/>
</dbReference>
<dbReference type="InterPro" id="IPR017855">
    <property type="entry name" value="SMAD-like_dom_sf"/>
</dbReference>
<dbReference type="GO" id="GO:0030154">
    <property type="term" value="P:cell differentiation"/>
    <property type="evidence" value="ECO:0007669"/>
    <property type="project" value="TreeGrafter"/>
</dbReference>
<evidence type="ECO:0000256" key="6">
    <source>
        <dbReference type="ARBA" id="ARBA00023242"/>
    </source>
</evidence>
<protein>
    <recommendedName>
        <fullName evidence="7">Mothers against decapentaplegic homolog</fullName>
        <shortName evidence="7">MAD homolog</shortName>
        <shortName evidence="7">Mothers against DPP homolog</shortName>
    </recommendedName>
    <alternativeName>
        <fullName evidence="7">SMAD family member</fullName>
    </alternativeName>
</protein>
<dbReference type="InterPro" id="IPR036578">
    <property type="entry name" value="SMAD_MH1_sf"/>
</dbReference>
<dbReference type="GO" id="GO:0051239">
    <property type="term" value="P:regulation of multicellular organismal process"/>
    <property type="evidence" value="ECO:0007669"/>
    <property type="project" value="UniProtKB-ARBA"/>
</dbReference>
<keyword evidence="7" id="KW-0963">Cytoplasm</keyword>
<evidence type="ECO:0000256" key="5">
    <source>
        <dbReference type="ARBA" id="ARBA00023163"/>
    </source>
</evidence>
<dbReference type="PANTHER" id="PTHR13703:SF54">
    <property type="entry name" value="MOTHERS AGAINST DECAPENTAPLEGIC HOMOLOG"/>
    <property type="match status" value="1"/>
</dbReference>
<evidence type="ECO:0000256" key="3">
    <source>
        <dbReference type="ARBA" id="ARBA00022833"/>
    </source>
</evidence>